<dbReference type="STRING" id="29845.A0A1V6S933"/>
<dbReference type="GO" id="GO:0045814">
    <property type="term" value="P:negative regulation of gene expression, epigenetic"/>
    <property type="evidence" value="ECO:0007669"/>
    <property type="project" value="TreeGrafter"/>
</dbReference>
<name>A0A1V6S933_9EURO</name>
<comment type="caution">
    <text evidence="9">The sequence shown here is derived from an EMBL/GenBank/DDBJ whole genome shotgun (WGS) entry which is preliminary data.</text>
</comment>
<dbReference type="OrthoDB" id="438641at2759"/>
<comment type="catalytic activity">
    <reaction evidence="6">
        <text>L-lysyl-[histone] + S-adenosyl-L-methionine = N(6)-methyl-L-lysyl-[histone] + S-adenosyl-L-homocysteine + H(+)</text>
        <dbReference type="Rhea" id="RHEA:10024"/>
        <dbReference type="Rhea" id="RHEA-COMP:9845"/>
        <dbReference type="Rhea" id="RHEA-COMP:9846"/>
        <dbReference type="ChEBI" id="CHEBI:15378"/>
        <dbReference type="ChEBI" id="CHEBI:29969"/>
        <dbReference type="ChEBI" id="CHEBI:57856"/>
        <dbReference type="ChEBI" id="CHEBI:59789"/>
        <dbReference type="ChEBI" id="CHEBI:61929"/>
    </reaction>
    <physiologicalReaction direction="left-to-right" evidence="6">
        <dbReference type="Rhea" id="RHEA:10025"/>
    </physiologicalReaction>
</comment>
<gene>
    <name evidence="9" type="ORF">PENVUL_c004G05159</name>
</gene>
<dbReference type="Proteomes" id="UP000191518">
    <property type="component" value="Unassembled WGS sequence"/>
</dbReference>
<dbReference type="GO" id="GO:0042799">
    <property type="term" value="F:histone H4K20 methyltransferase activity"/>
    <property type="evidence" value="ECO:0007669"/>
    <property type="project" value="TreeGrafter"/>
</dbReference>
<reference evidence="10" key="1">
    <citation type="journal article" date="2017" name="Nat. Microbiol.">
        <title>Global analysis of biosynthetic gene clusters reveals vast potential of secondary metabolite production in Penicillium species.</title>
        <authorList>
            <person name="Nielsen J.C."/>
            <person name="Grijseels S."/>
            <person name="Prigent S."/>
            <person name="Ji B."/>
            <person name="Dainat J."/>
            <person name="Nielsen K.F."/>
            <person name="Frisvad J.C."/>
            <person name="Workman M."/>
            <person name="Nielsen J."/>
        </authorList>
    </citation>
    <scope>NUCLEOTIDE SEQUENCE [LARGE SCALE GENOMIC DNA]</scope>
    <source>
        <strain evidence="10">IBT 29486</strain>
    </source>
</reference>
<keyword evidence="3" id="KW-0949">S-adenosyl-L-methionine</keyword>
<feature type="compositionally biased region" description="Basic and acidic residues" evidence="7">
    <location>
        <begin position="931"/>
        <end position="945"/>
    </location>
</feature>
<dbReference type="Pfam" id="PF00856">
    <property type="entry name" value="SET"/>
    <property type="match status" value="1"/>
</dbReference>
<protein>
    <recommendedName>
        <fullName evidence="5">Histone-lysine N-methyltransferase SET5</fullName>
    </recommendedName>
    <alternativeName>
        <fullName evidence="4">SET domain-containing protein 5</fullName>
    </alternativeName>
</protein>
<dbReference type="SMART" id="SM00513">
    <property type="entry name" value="SAP"/>
    <property type="match status" value="1"/>
</dbReference>
<dbReference type="SUPFAM" id="SSF82199">
    <property type="entry name" value="SET domain"/>
    <property type="match status" value="1"/>
</dbReference>
<keyword evidence="2" id="KW-0808">Transferase</keyword>
<organism evidence="9 10">
    <name type="scientific">Penicillium vulpinum</name>
    <dbReference type="NCBI Taxonomy" id="29845"/>
    <lineage>
        <taxon>Eukaryota</taxon>
        <taxon>Fungi</taxon>
        <taxon>Dikarya</taxon>
        <taxon>Ascomycota</taxon>
        <taxon>Pezizomycotina</taxon>
        <taxon>Eurotiomycetes</taxon>
        <taxon>Eurotiomycetidae</taxon>
        <taxon>Eurotiales</taxon>
        <taxon>Aspergillaceae</taxon>
        <taxon>Penicillium</taxon>
    </lineage>
</organism>
<feature type="domain" description="SET" evidence="8">
    <location>
        <begin position="435"/>
        <end position="809"/>
    </location>
</feature>
<dbReference type="PANTHER" id="PTHR46402">
    <property type="entry name" value="SET AND MYND DOMAIN-CONTAINING PROTEIN 5"/>
    <property type="match status" value="1"/>
</dbReference>
<evidence type="ECO:0000256" key="3">
    <source>
        <dbReference type="ARBA" id="ARBA00022691"/>
    </source>
</evidence>
<feature type="compositionally biased region" description="Acidic residues" evidence="7">
    <location>
        <begin position="946"/>
        <end position="966"/>
    </location>
</feature>
<keyword evidence="10" id="KW-1185">Reference proteome</keyword>
<evidence type="ECO:0000259" key="8">
    <source>
        <dbReference type="PROSITE" id="PS50280"/>
    </source>
</evidence>
<dbReference type="Gene3D" id="2.170.270.10">
    <property type="entry name" value="SET domain"/>
    <property type="match status" value="1"/>
</dbReference>
<evidence type="ECO:0000256" key="2">
    <source>
        <dbReference type="ARBA" id="ARBA00022679"/>
    </source>
</evidence>
<accession>A0A1V6S933</accession>
<feature type="compositionally biased region" description="Basic and acidic residues" evidence="7">
    <location>
        <begin position="967"/>
        <end position="978"/>
    </location>
</feature>
<evidence type="ECO:0000256" key="7">
    <source>
        <dbReference type="SAM" id="MobiDB-lite"/>
    </source>
</evidence>
<evidence type="ECO:0000313" key="10">
    <source>
        <dbReference type="Proteomes" id="UP000191518"/>
    </source>
</evidence>
<evidence type="ECO:0000256" key="5">
    <source>
        <dbReference type="ARBA" id="ARBA00044528"/>
    </source>
</evidence>
<dbReference type="GO" id="GO:0032259">
    <property type="term" value="P:methylation"/>
    <property type="evidence" value="ECO:0007669"/>
    <property type="project" value="UniProtKB-KW"/>
</dbReference>
<proteinExistence type="predicted"/>
<feature type="region of interest" description="Disordered" evidence="7">
    <location>
        <begin position="851"/>
        <end position="878"/>
    </location>
</feature>
<feature type="region of interest" description="Disordered" evidence="7">
    <location>
        <begin position="920"/>
        <end position="990"/>
    </location>
</feature>
<dbReference type="Gene3D" id="1.25.40.10">
    <property type="entry name" value="Tetratricopeptide repeat domain"/>
    <property type="match status" value="1"/>
</dbReference>
<dbReference type="PANTHER" id="PTHR46402:SF2">
    <property type="entry name" value="HISTONE-LYSINE N-TRIMETHYLTRANSFERASE SMYD5"/>
    <property type="match status" value="1"/>
</dbReference>
<dbReference type="InterPro" id="IPR036361">
    <property type="entry name" value="SAP_dom_sf"/>
</dbReference>
<dbReference type="InterPro" id="IPR011990">
    <property type="entry name" value="TPR-like_helical_dom_sf"/>
</dbReference>
<evidence type="ECO:0000313" key="9">
    <source>
        <dbReference type="EMBL" id="OQE10562.1"/>
    </source>
</evidence>
<evidence type="ECO:0000256" key="6">
    <source>
        <dbReference type="ARBA" id="ARBA00048619"/>
    </source>
</evidence>
<dbReference type="PROSITE" id="PS50280">
    <property type="entry name" value="SET"/>
    <property type="match status" value="1"/>
</dbReference>
<dbReference type="InterPro" id="IPR001214">
    <property type="entry name" value="SET_dom"/>
</dbReference>
<dbReference type="AlphaFoldDB" id="A0A1V6S933"/>
<feature type="compositionally biased region" description="Polar residues" evidence="7">
    <location>
        <begin position="857"/>
        <end position="869"/>
    </location>
</feature>
<dbReference type="InterPro" id="IPR046341">
    <property type="entry name" value="SET_dom_sf"/>
</dbReference>
<dbReference type="InterPro" id="IPR003034">
    <property type="entry name" value="SAP_dom"/>
</dbReference>
<dbReference type="Gene3D" id="1.10.720.30">
    <property type="entry name" value="SAP domain"/>
    <property type="match status" value="1"/>
</dbReference>
<evidence type="ECO:0000256" key="4">
    <source>
        <dbReference type="ARBA" id="ARBA00042380"/>
    </source>
</evidence>
<sequence>MDPMQKLYEVLPGGDIVHPPPFPKRPDLFNQAPLAPVLTEDDAFLARRFWQQPDESLGRAWKAHANRPYTRAIEEEESVIHALAHNVYEHLMSNPLLPISREDARARFAAEGLDETYNGVQGLDAMEEKVFIHGLNVRDPDLWTKDALTEELRSRGLSTDGRKTDLQCRLWEYECDERFGFSRQSNLSHWGIHRESRPVMSPATRTDMSALEMYTAAIKLSPYNPTYWNSRAYCHYLLGYFDLAIGDAYRGELLCEVLTTATQRNKRPGMYTRVWDAIQHHLMIELKIKGVPMTREILQMRKANGVNYFIPTLRNALHSITSLSLAALNCWDDFEDHMQSQFERPLPYRDASVPKKRMAVSAHVKAEIEQRRDNPSALHPSLYGHEWSRGWISGAGRYPYDQADVRRDSPHFINALNANIFQVNASTGKYPKRRCQVQSTLTEDDTFNGLGVFATANIKAGSIIQYEEPVIRGNLIPNRLLDDESKDPFHAPRCDNCQTVIDQQEIEHLEDRWDSIRNPTPVPGWEHPDNCACLDMVCKCTDVGYFRATKGGLLFCSSNDALSDGTAPPCLAIARETYHFQEFCGLDWGWLHDAMRPNKVTWGGSQYFTHTNERHGTILSLLLKSVLELTLHRRQEDPNLLAHEINELLVLEAGTDTNAPWKDSWFPFTLAGNIQIPFDILFNLGVDIFSDLSFDTWVIQTVLRKLLVNAVPWEHERRGANPTFNDRDGPKPVLHPTLQSRMRDRNEDLSVMEPSFGNFYLFPGLSMFNHSCRPFENALWGYDDKVPNRVVVWANKDIKAGEEIRIPYQRYRIADAIGEDTDLNMHAVQLFGKNCECGRCQGRGIVPPVDKGEAKSVSGSDTAQDNGTVDWTPGPVTIPPKQEIWSGVLGENGSEIDEYLSEYRDIVDDIYDKYYDLNQPESESDEEEDKEEHNGDEAKGDRIDIVEADTVEANDGDDGAANDAEADDVRADDIKAEGADGNSHGHTASK</sequence>
<keyword evidence="1" id="KW-0489">Methyltransferase</keyword>
<dbReference type="EMBL" id="MDYP01000004">
    <property type="protein sequence ID" value="OQE10562.1"/>
    <property type="molecule type" value="Genomic_DNA"/>
</dbReference>
<dbReference type="SUPFAM" id="SSF48452">
    <property type="entry name" value="TPR-like"/>
    <property type="match status" value="1"/>
</dbReference>
<evidence type="ECO:0000256" key="1">
    <source>
        <dbReference type="ARBA" id="ARBA00022603"/>
    </source>
</evidence>